<evidence type="ECO:0000313" key="3">
    <source>
        <dbReference type="Proteomes" id="UP000655523"/>
    </source>
</evidence>
<feature type="region of interest" description="Disordered" evidence="1">
    <location>
        <begin position="31"/>
        <end position="58"/>
    </location>
</feature>
<dbReference type="Proteomes" id="UP000655523">
    <property type="component" value="Unassembled WGS sequence"/>
</dbReference>
<dbReference type="RefSeq" id="WP_172178201.1">
    <property type="nucleotide sequence ID" value="NZ_WOEZ01000296.1"/>
</dbReference>
<name>A0A972P0T8_9BURK</name>
<keyword evidence="3" id="KW-1185">Reference proteome</keyword>
<reference evidence="2 3" key="1">
    <citation type="submission" date="2019-11" db="EMBL/GenBank/DDBJ databases">
        <title>Metabolism of dissolved organic matter in forest soils.</title>
        <authorList>
            <person name="Cyle K.T."/>
            <person name="Wilhelm R.C."/>
            <person name="Martinez C.E."/>
        </authorList>
    </citation>
    <scope>NUCLEOTIDE SEQUENCE [LARGE SCALE GENOMIC DNA]</scope>
    <source>
        <strain evidence="2 3">5N</strain>
    </source>
</reference>
<comment type="caution">
    <text evidence="2">The sequence shown here is derived from an EMBL/GenBank/DDBJ whole genome shotgun (WGS) entry which is preliminary data.</text>
</comment>
<gene>
    <name evidence="2" type="ORF">GNZ13_47855</name>
</gene>
<sequence>MENDLVARRPNDGIVRIGVDVVVHIDVLKPPLPKGDASDGAADANTKKQMSLDLDDLW</sequence>
<accession>A0A972P0T8</accession>
<protein>
    <submittedName>
        <fullName evidence="2">Uncharacterized protein</fullName>
    </submittedName>
</protein>
<dbReference type="AlphaFoldDB" id="A0A972P0T8"/>
<dbReference type="EMBL" id="WOEZ01000296">
    <property type="protein sequence ID" value="NPT62033.1"/>
    <property type="molecule type" value="Genomic_DNA"/>
</dbReference>
<organism evidence="2 3">
    <name type="scientific">Paraburkholderia elongata</name>
    <dbReference type="NCBI Taxonomy" id="2675747"/>
    <lineage>
        <taxon>Bacteria</taxon>
        <taxon>Pseudomonadati</taxon>
        <taxon>Pseudomonadota</taxon>
        <taxon>Betaproteobacteria</taxon>
        <taxon>Burkholderiales</taxon>
        <taxon>Burkholderiaceae</taxon>
        <taxon>Paraburkholderia</taxon>
    </lineage>
</organism>
<proteinExistence type="predicted"/>
<evidence type="ECO:0000313" key="2">
    <source>
        <dbReference type="EMBL" id="NPT62033.1"/>
    </source>
</evidence>
<evidence type="ECO:0000256" key="1">
    <source>
        <dbReference type="SAM" id="MobiDB-lite"/>
    </source>
</evidence>